<evidence type="ECO:0000313" key="2">
    <source>
        <dbReference type="EMBL" id="OAM90047.1"/>
    </source>
</evidence>
<dbReference type="InterPro" id="IPR054495">
    <property type="entry name" value="DUF488-N3a"/>
</dbReference>
<sequence length="155" mass="16941">MQLKLHTYRYGDAGGLPGLALGVARFLPRNIRREDYAARGYFDVWLPLLAPSRELVAAYRKGSIDHETFASRYRKEMKEGAPAQVIRLLAAQAARTRINLGCFCEDASRCHRSVLAALIQESASASPGHPPPASVIALPSSKFSSPACSMPEIKD</sequence>
<dbReference type="STRING" id="1184151.AW736_09680"/>
<dbReference type="Proteomes" id="UP000078486">
    <property type="component" value="Unassembled WGS sequence"/>
</dbReference>
<gene>
    <name evidence="2" type="ORF">AW736_09680</name>
</gene>
<proteinExistence type="predicted"/>
<organism evidence="2 3">
    <name type="scientific">Termitidicoccus mucosus</name>
    <dbReference type="NCBI Taxonomy" id="1184151"/>
    <lineage>
        <taxon>Bacteria</taxon>
        <taxon>Pseudomonadati</taxon>
        <taxon>Verrucomicrobiota</taxon>
        <taxon>Opitutia</taxon>
        <taxon>Opitutales</taxon>
        <taxon>Opitutaceae</taxon>
        <taxon>Termitidicoccus</taxon>
    </lineage>
</organism>
<evidence type="ECO:0000259" key="1">
    <source>
        <dbReference type="Pfam" id="PF22751"/>
    </source>
</evidence>
<reference evidence="2 3" key="1">
    <citation type="submission" date="2016-01" db="EMBL/GenBank/DDBJ databases">
        <title>High potential of lignocellulose degradation of a new Verrucomicrobia species.</title>
        <authorList>
            <person name="Wang Y."/>
            <person name="Shi Y."/>
            <person name="Qiu Z."/>
            <person name="Liu S."/>
            <person name="Yang H."/>
        </authorList>
    </citation>
    <scope>NUCLEOTIDE SEQUENCE [LARGE SCALE GENOMIC DNA]</scope>
    <source>
        <strain evidence="2 3">TSB47</strain>
    </source>
</reference>
<dbReference type="AlphaFoldDB" id="A0A178IL67"/>
<dbReference type="RefSeq" id="WP_068770078.1">
    <property type="nucleotide sequence ID" value="NZ_CP109796.1"/>
</dbReference>
<dbReference type="Pfam" id="PF22751">
    <property type="entry name" value="DUF488-N3a"/>
    <property type="match status" value="1"/>
</dbReference>
<comment type="caution">
    <text evidence="2">The sequence shown here is derived from an EMBL/GenBank/DDBJ whole genome shotgun (WGS) entry which is preliminary data.</text>
</comment>
<evidence type="ECO:0000313" key="3">
    <source>
        <dbReference type="Proteomes" id="UP000078486"/>
    </source>
</evidence>
<dbReference type="EMBL" id="LRRQ01000075">
    <property type="protein sequence ID" value="OAM90047.1"/>
    <property type="molecule type" value="Genomic_DNA"/>
</dbReference>
<accession>A0A178IL67</accession>
<protein>
    <recommendedName>
        <fullName evidence="1">DUF488 domain-containing protein</fullName>
    </recommendedName>
</protein>
<name>A0A178IL67_9BACT</name>
<keyword evidence="3" id="KW-1185">Reference proteome</keyword>
<feature type="domain" description="DUF488" evidence="1">
    <location>
        <begin position="6"/>
        <end position="122"/>
    </location>
</feature>
<dbReference type="OrthoDB" id="9790745at2"/>